<accession>A0A8J2QI66</accession>
<dbReference type="PANTHER" id="PTHR22594">
    <property type="entry name" value="ASPARTYL/LYSYL-TRNA SYNTHETASE"/>
    <property type="match status" value="1"/>
</dbReference>
<dbReference type="CDD" id="cd04317">
    <property type="entry name" value="EcAspRS_like_N"/>
    <property type="match status" value="1"/>
</dbReference>
<dbReference type="InterPro" id="IPR004364">
    <property type="entry name" value="Aa-tRNA-synt_II"/>
</dbReference>
<evidence type="ECO:0000313" key="8">
    <source>
        <dbReference type="EMBL" id="CAG9560113.1"/>
    </source>
</evidence>
<keyword evidence="2" id="KW-0436">Ligase</keyword>
<organism evidence="8 9">
    <name type="scientific">Danaus chrysippus</name>
    <name type="common">African queen</name>
    <dbReference type="NCBI Taxonomy" id="151541"/>
    <lineage>
        <taxon>Eukaryota</taxon>
        <taxon>Metazoa</taxon>
        <taxon>Ecdysozoa</taxon>
        <taxon>Arthropoda</taxon>
        <taxon>Hexapoda</taxon>
        <taxon>Insecta</taxon>
        <taxon>Pterygota</taxon>
        <taxon>Neoptera</taxon>
        <taxon>Endopterygota</taxon>
        <taxon>Lepidoptera</taxon>
        <taxon>Glossata</taxon>
        <taxon>Ditrysia</taxon>
        <taxon>Papilionoidea</taxon>
        <taxon>Nymphalidae</taxon>
        <taxon>Danainae</taxon>
        <taxon>Danaini</taxon>
        <taxon>Danaina</taxon>
        <taxon>Danaus</taxon>
        <taxon>Anosia</taxon>
    </lineage>
</organism>
<dbReference type="Pfam" id="PF00152">
    <property type="entry name" value="tRNA-synt_2"/>
    <property type="match status" value="1"/>
</dbReference>
<dbReference type="HAMAP" id="MF_00044">
    <property type="entry name" value="Asp_tRNA_synth_type1"/>
    <property type="match status" value="1"/>
</dbReference>
<evidence type="ECO:0000256" key="5">
    <source>
        <dbReference type="ARBA" id="ARBA00022917"/>
    </source>
</evidence>
<dbReference type="InterPro" id="IPR004524">
    <property type="entry name" value="Asp-tRNA-ligase_1"/>
</dbReference>
<dbReference type="SUPFAM" id="SSF55681">
    <property type="entry name" value="Class II aaRS and biotin synthetases"/>
    <property type="match status" value="1"/>
</dbReference>
<dbReference type="PROSITE" id="PS50862">
    <property type="entry name" value="AA_TRNA_LIGASE_II"/>
    <property type="match status" value="1"/>
</dbReference>
<dbReference type="GO" id="GO:0004815">
    <property type="term" value="F:aspartate-tRNA ligase activity"/>
    <property type="evidence" value="ECO:0007669"/>
    <property type="project" value="TreeGrafter"/>
</dbReference>
<comment type="similarity">
    <text evidence="1">Belongs to the class-II aminoacyl-tRNA synthetase family. Type 1 subfamily.</text>
</comment>
<dbReference type="InterPro" id="IPR004365">
    <property type="entry name" value="NA-bd_OB_tRNA"/>
</dbReference>
<keyword evidence="3" id="KW-0547">Nucleotide-binding</keyword>
<dbReference type="GO" id="GO:0003676">
    <property type="term" value="F:nucleic acid binding"/>
    <property type="evidence" value="ECO:0007669"/>
    <property type="project" value="InterPro"/>
</dbReference>
<dbReference type="PANTHER" id="PTHR22594:SF5">
    <property type="entry name" value="ASPARTATE--TRNA LIGASE, MITOCHONDRIAL"/>
    <property type="match status" value="1"/>
</dbReference>
<dbReference type="Gene3D" id="3.30.1360.30">
    <property type="entry name" value="GAD-like domain"/>
    <property type="match status" value="1"/>
</dbReference>
<evidence type="ECO:0000256" key="3">
    <source>
        <dbReference type="ARBA" id="ARBA00022741"/>
    </source>
</evidence>
<dbReference type="InterPro" id="IPR002312">
    <property type="entry name" value="Asp/Asn-tRNA-synth_IIb"/>
</dbReference>
<dbReference type="Proteomes" id="UP000789524">
    <property type="component" value="Unassembled WGS sequence"/>
</dbReference>
<dbReference type="InterPro" id="IPR004115">
    <property type="entry name" value="GAD-like_sf"/>
</dbReference>
<dbReference type="Gene3D" id="3.30.930.10">
    <property type="entry name" value="Bira Bifunctional Protein, Domain 2"/>
    <property type="match status" value="1"/>
</dbReference>
<dbReference type="InterPro" id="IPR006195">
    <property type="entry name" value="aa-tRNA-synth_II"/>
</dbReference>
<dbReference type="Pfam" id="PF01336">
    <property type="entry name" value="tRNA_anti-codon"/>
    <property type="match status" value="1"/>
</dbReference>
<name>A0A8J2QI66_9NEOP</name>
<comment type="caution">
    <text evidence="8">The sequence shown here is derived from an EMBL/GenBank/DDBJ whole genome shotgun (WGS) entry which is preliminary data.</text>
</comment>
<dbReference type="InterPro" id="IPR012340">
    <property type="entry name" value="NA-bd_OB-fold"/>
</dbReference>
<dbReference type="PRINTS" id="PR01042">
    <property type="entry name" value="TRNASYNTHASP"/>
</dbReference>
<dbReference type="InterPro" id="IPR047089">
    <property type="entry name" value="Asp-tRNA-ligase_1_N"/>
</dbReference>
<sequence length="618" mass="70776">MLGKNVFRSLQKQVNIIRCYRTHLSLKKFEILCRRTQTVRCQHTVSDTIFKRNQNDVDTRSCNLNSFTQRTHTCGELNLSHVGNKVILCGWVQFVRLSKFLLIRDSYGLTQCIVSGSDIDIKDLPLETIVQIEGTVVARPSTMVNKEMITGKVEVVIDKLKVLNEVTKLPFNLRDYQKPKEQLRLQYRYIDLRFPEMQSILRKRSAMLHAMRKFLIEEHNFVEVETPTLFCRTPGGAREFVVPTHHSGLFYSLVQSPQQFKQMLMAGGVDRYFQVARCYRDEATRPDRQPEFTQLDIELSFTSLENVLSLIEQLLYETYLIHLPKPPFRRITYREALETYGSDKPNIIYDLLLKNVTELFQPNTDTNFGAFLLPYPSAVGKLTSKHKEKIKELRKKYNVKVVLNENISKEVGDELNNQIKSDDCHNVLCLGDRDDVCMCLGDLREYLASLLKSKNLLSVKDSMEPLWVVDFPLFNKGDAGLETCHHPFTAPHPDDIHLLDTNPLKVRSLAYDIVLNGNEIGGGSIRIHNGDLQERILRMLDIDPKPLSHFISALRSGCPPHGGIALGIDRLMAIVCNTESIRDVIAFPKSHEGKDPLSGAPNDISEDDKKYYHIKTEL</sequence>
<gene>
    <name evidence="8" type="ORF">DCHRY22_LOCUS1833</name>
</gene>
<feature type="domain" description="Aminoacyl-transfer RNA synthetases class-II family profile" evidence="7">
    <location>
        <begin position="204"/>
        <end position="588"/>
    </location>
</feature>
<keyword evidence="4" id="KW-0067">ATP-binding</keyword>
<evidence type="ECO:0000313" key="9">
    <source>
        <dbReference type="Proteomes" id="UP000789524"/>
    </source>
</evidence>
<evidence type="ECO:0000256" key="6">
    <source>
        <dbReference type="ARBA" id="ARBA00023146"/>
    </source>
</evidence>
<dbReference type="Gene3D" id="2.40.50.140">
    <property type="entry name" value="Nucleic acid-binding proteins"/>
    <property type="match status" value="1"/>
</dbReference>
<evidence type="ECO:0000259" key="7">
    <source>
        <dbReference type="PROSITE" id="PS50862"/>
    </source>
</evidence>
<dbReference type="NCBIfam" id="TIGR00459">
    <property type="entry name" value="aspS_bact"/>
    <property type="match status" value="1"/>
</dbReference>
<protein>
    <submittedName>
        <fullName evidence="8">(African queen) hypothetical protein</fullName>
    </submittedName>
</protein>
<evidence type="ECO:0000256" key="4">
    <source>
        <dbReference type="ARBA" id="ARBA00022840"/>
    </source>
</evidence>
<dbReference type="GO" id="GO:0005739">
    <property type="term" value="C:mitochondrion"/>
    <property type="evidence" value="ECO:0007669"/>
    <property type="project" value="TreeGrafter"/>
</dbReference>
<evidence type="ECO:0000256" key="2">
    <source>
        <dbReference type="ARBA" id="ARBA00022598"/>
    </source>
</evidence>
<proteinExistence type="inferred from homology"/>
<keyword evidence="9" id="KW-1185">Reference proteome</keyword>
<reference evidence="8" key="1">
    <citation type="submission" date="2021-09" db="EMBL/GenBank/DDBJ databases">
        <authorList>
            <person name="Martin H S."/>
        </authorList>
    </citation>
    <scope>NUCLEOTIDE SEQUENCE</scope>
</reference>
<dbReference type="SUPFAM" id="SSF50249">
    <property type="entry name" value="Nucleic acid-binding proteins"/>
    <property type="match status" value="1"/>
</dbReference>
<dbReference type="GO" id="GO:0005524">
    <property type="term" value="F:ATP binding"/>
    <property type="evidence" value="ECO:0007669"/>
    <property type="project" value="UniProtKB-KW"/>
</dbReference>
<dbReference type="AlphaFoldDB" id="A0A8J2QI66"/>
<dbReference type="OrthoDB" id="439710at2759"/>
<evidence type="ECO:0000256" key="1">
    <source>
        <dbReference type="ARBA" id="ARBA00006303"/>
    </source>
</evidence>
<dbReference type="InterPro" id="IPR045864">
    <property type="entry name" value="aa-tRNA-synth_II/BPL/LPL"/>
</dbReference>
<dbReference type="GO" id="GO:0006422">
    <property type="term" value="P:aspartyl-tRNA aminoacylation"/>
    <property type="evidence" value="ECO:0007669"/>
    <property type="project" value="TreeGrafter"/>
</dbReference>
<dbReference type="EMBL" id="CAKASE010000045">
    <property type="protein sequence ID" value="CAG9560113.1"/>
    <property type="molecule type" value="Genomic_DNA"/>
</dbReference>
<keyword evidence="5" id="KW-0648">Protein biosynthesis</keyword>
<dbReference type="NCBIfam" id="NF001750">
    <property type="entry name" value="PRK00476.1"/>
    <property type="match status" value="1"/>
</dbReference>
<keyword evidence="6" id="KW-0030">Aminoacyl-tRNA synthetase</keyword>